<protein>
    <recommendedName>
        <fullName evidence="3">Cell division protein</fullName>
    </recommendedName>
</protein>
<evidence type="ECO:0000313" key="1">
    <source>
        <dbReference type="EMBL" id="AZK90990.1"/>
    </source>
</evidence>
<gene>
    <name evidence="1" type="ORF">LH5_00730</name>
</gene>
<evidence type="ECO:0008006" key="3">
    <source>
        <dbReference type="Google" id="ProtNLM"/>
    </source>
</evidence>
<reference evidence="1 2" key="1">
    <citation type="submission" date="2017-02" db="EMBL/GenBank/DDBJ databases">
        <title>Complete genome sequence of Lactobacillus helveticus.</title>
        <authorList>
            <person name="Kim J.F."/>
            <person name="Chung Y."/>
            <person name="Kwak M."/>
        </authorList>
    </citation>
    <scope>NUCLEOTIDE SEQUENCE [LARGE SCALE GENOMIC DNA]</scope>
    <source>
        <strain evidence="1 2">LH5</strain>
    </source>
</reference>
<dbReference type="Proteomes" id="UP000267945">
    <property type="component" value="Chromosome"/>
</dbReference>
<dbReference type="EMBL" id="CP019581">
    <property type="protein sequence ID" value="AZK90990.1"/>
    <property type="molecule type" value="Genomic_DNA"/>
</dbReference>
<evidence type="ECO:0000313" key="2">
    <source>
        <dbReference type="Proteomes" id="UP000267945"/>
    </source>
</evidence>
<dbReference type="RefSeq" id="WP_041808767.1">
    <property type="nucleotide sequence ID" value="NZ_CP019581.1"/>
</dbReference>
<organism evidence="1 2">
    <name type="scientific">Lactobacillus helveticus</name>
    <name type="common">Lactobacillus suntoryeus</name>
    <dbReference type="NCBI Taxonomy" id="1587"/>
    <lineage>
        <taxon>Bacteria</taxon>
        <taxon>Bacillati</taxon>
        <taxon>Bacillota</taxon>
        <taxon>Bacilli</taxon>
        <taxon>Lactobacillales</taxon>
        <taxon>Lactobacillaceae</taxon>
        <taxon>Lactobacillus</taxon>
    </lineage>
</organism>
<name>A0A3S8SB80_LACHE</name>
<sequence>MINDERKPIHWLSLALIMSLIAQVHLLSTVYIACTFVPFAIYALVKTSAKKQMIIDFFKALGTTLVLTANVWGGLLVLYSHNKISLPNQYNLYYHVVKYKKFINLHGFLLISMVLLLIFQLIYVLTHLRESVLNTMVTIIALVILLLASNLMPWAQIQAHFPSLKSSLQFPYRLAVGA</sequence>
<dbReference type="AlphaFoldDB" id="A0A3S8SB80"/>
<dbReference type="GeneID" id="99756895"/>
<proteinExistence type="predicted"/>
<accession>A0A3S8SB80</accession>